<dbReference type="EMBL" id="PXOQ01000007">
    <property type="protein sequence ID" value="PSG90259.1"/>
    <property type="molecule type" value="Genomic_DNA"/>
</dbReference>
<feature type="transmembrane region" description="Helical" evidence="1">
    <location>
        <begin position="202"/>
        <end position="222"/>
    </location>
</feature>
<dbReference type="Proteomes" id="UP000238426">
    <property type="component" value="Unassembled WGS sequence"/>
</dbReference>
<dbReference type="AlphaFoldDB" id="A0A2T1NCW4"/>
<feature type="transmembrane region" description="Helical" evidence="1">
    <location>
        <begin position="152"/>
        <end position="171"/>
    </location>
</feature>
<dbReference type="RefSeq" id="WP_106462399.1">
    <property type="nucleotide sequence ID" value="NZ_PXOQ01000007.1"/>
</dbReference>
<organism evidence="2 3">
    <name type="scientific">Aurantibacter aestuarii</name>
    <dbReference type="NCBI Taxonomy" id="1266046"/>
    <lineage>
        <taxon>Bacteria</taxon>
        <taxon>Pseudomonadati</taxon>
        <taxon>Bacteroidota</taxon>
        <taxon>Flavobacteriia</taxon>
        <taxon>Flavobacteriales</taxon>
        <taxon>Flavobacteriaceae</taxon>
        <taxon>Aurantibacter</taxon>
    </lineage>
</organism>
<feature type="transmembrane region" description="Helical" evidence="1">
    <location>
        <begin position="44"/>
        <end position="61"/>
    </location>
</feature>
<feature type="transmembrane region" description="Helical" evidence="1">
    <location>
        <begin position="12"/>
        <end position="32"/>
    </location>
</feature>
<keyword evidence="1" id="KW-0472">Membrane</keyword>
<feature type="transmembrane region" description="Helical" evidence="1">
    <location>
        <begin position="177"/>
        <end position="195"/>
    </location>
</feature>
<name>A0A2T1NCW4_9FLAO</name>
<keyword evidence="1" id="KW-0812">Transmembrane</keyword>
<comment type="caution">
    <text evidence="2">The sequence shown here is derived from an EMBL/GenBank/DDBJ whole genome shotgun (WGS) entry which is preliminary data.</text>
</comment>
<reference evidence="2 3" key="1">
    <citation type="submission" date="2018-03" db="EMBL/GenBank/DDBJ databases">
        <title>Mesoflavibacter sp. HG37 and Mesoflavibacter sp. HG96 sp.nov., two marine bacteria isolated from seawater of Western Pacific Ocean.</title>
        <authorList>
            <person name="Cheng H."/>
            <person name="Wu Y.-H."/>
            <person name="Guo L.-L."/>
            <person name="Xu X.-W."/>
        </authorList>
    </citation>
    <scope>NUCLEOTIDE SEQUENCE [LARGE SCALE GENOMIC DNA]</scope>
    <source>
        <strain evidence="2 3">KCTC 32269</strain>
    </source>
</reference>
<sequence>MSKLYQANFLYSTFYLSLLFGLIIWFITWLILPVNTTPLSLETFCYICLSFSSLTIGYHIVKIKNIEKTVWLPHKFFFKFLIVILCVGLLFRYIDLFYFRNLSLSNPYYQNKILSLNNSQYTPLIVTLLGTLRALCYIPILYLIVTKSKNKSLWIISITILLLFSIEILLFGTRKPLFHLLILILITLGLTVKNYKQLLNKYTIGLLVFTTIGLGFFSYFILNKRVTEVPVKNIKLIDVVNSRYNDFVPIKTSKLNDFKKSPNSLKTKTELMLIHTGQYVVHGFYELDYIINNNLPRAYGKYSFNPIFKALGRFNLGTDDANTLTYHPRDYVYVSFFGSFFIDFGWFSLIIFFIYGMFQKLIVSFAKQNPFIMVLWVLTLCINLIMPIFNLASGVEFYLQVFLILIAFTQIKYNISNK</sequence>
<dbReference type="OrthoDB" id="1438898at2"/>
<feature type="transmembrane region" description="Helical" evidence="1">
    <location>
        <begin position="370"/>
        <end position="391"/>
    </location>
</feature>
<evidence type="ECO:0008006" key="4">
    <source>
        <dbReference type="Google" id="ProtNLM"/>
    </source>
</evidence>
<feature type="transmembrane region" description="Helical" evidence="1">
    <location>
        <begin position="76"/>
        <end position="94"/>
    </location>
</feature>
<gene>
    <name evidence="2" type="ORF">C7H52_02975</name>
</gene>
<evidence type="ECO:0000313" key="2">
    <source>
        <dbReference type="EMBL" id="PSG90259.1"/>
    </source>
</evidence>
<feature type="transmembrane region" description="Helical" evidence="1">
    <location>
        <begin position="124"/>
        <end position="145"/>
    </location>
</feature>
<evidence type="ECO:0000313" key="3">
    <source>
        <dbReference type="Proteomes" id="UP000238426"/>
    </source>
</evidence>
<keyword evidence="3" id="KW-1185">Reference proteome</keyword>
<proteinExistence type="predicted"/>
<feature type="transmembrane region" description="Helical" evidence="1">
    <location>
        <begin position="331"/>
        <end position="358"/>
    </location>
</feature>
<protein>
    <recommendedName>
        <fullName evidence="4">Oligosaccharide repeat unit polymerase</fullName>
    </recommendedName>
</protein>
<keyword evidence="1" id="KW-1133">Transmembrane helix</keyword>
<evidence type="ECO:0000256" key="1">
    <source>
        <dbReference type="SAM" id="Phobius"/>
    </source>
</evidence>
<accession>A0A2T1NCW4</accession>
<feature type="transmembrane region" description="Helical" evidence="1">
    <location>
        <begin position="397"/>
        <end position="415"/>
    </location>
</feature>